<accession>A0A841GIF1</accession>
<protein>
    <submittedName>
        <fullName evidence="9">Putative membrane protein YeiH</fullName>
    </submittedName>
</protein>
<comment type="caution">
    <text evidence="9">The sequence shown here is derived from an EMBL/GenBank/DDBJ whole genome shotgun (WGS) entry which is preliminary data.</text>
</comment>
<reference evidence="9 10" key="1">
    <citation type="submission" date="2020-08" db="EMBL/GenBank/DDBJ databases">
        <title>Genomic Encyclopedia of Type Strains, Phase IV (KMG-IV): sequencing the most valuable type-strain genomes for metagenomic binning, comparative biology and taxonomic classification.</title>
        <authorList>
            <person name="Goeker M."/>
        </authorList>
    </citation>
    <scope>NUCLEOTIDE SEQUENCE [LARGE SCALE GENOMIC DNA]</scope>
    <source>
        <strain evidence="9 10">DSM 22975</strain>
    </source>
</reference>
<feature type="transmembrane region" description="Helical" evidence="7">
    <location>
        <begin position="6"/>
        <end position="29"/>
    </location>
</feature>
<dbReference type="InterPro" id="IPR005115">
    <property type="entry name" value="Gly_transporter"/>
</dbReference>
<keyword evidence="5 7" id="KW-1133">Transmembrane helix</keyword>
<feature type="domain" description="Glycine transporter" evidence="8">
    <location>
        <begin position="99"/>
        <end position="171"/>
    </location>
</feature>
<comment type="similarity">
    <text evidence="2">Belongs to the UPF0126 family.</text>
</comment>
<proteinExistence type="inferred from homology"/>
<dbReference type="GO" id="GO:0005886">
    <property type="term" value="C:plasma membrane"/>
    <property type="evidence" value="ECO:0007669"/>
    <property type="project" value="UniProtKB-SubCell"/>
</dbReference>
<evidence type="ECO:0000256" key="5">
    <source>
        <dbReference type="ARBA" id="ARBA00022989"/>
    </source>
</evidence>
<evidence type="ECO:0000256" key="1">
    <source>
        <dbReference type="ARBA" id="ARBA00004651"/>
    </source>
</evidence>
<dbReference type="PANTHER" id="PTHR30506">
    <property type="entry name" value="INNER MEMBRANE PROTEIN"/>
    <property type="match status" value="1"/>
</dbReference>
<evidence type="ECO:0000256" key="4">
    <source>
        <dbReference type="ARBA" id="ARBA00022692"/>
    </source>
</evidence>
<dbReference type="Proteomes" id="UP000585721">
    <property type="component" value="Unassembled WGS sequence"/>
</dbReference>
<evidence type="ECO:0000256" key="3">
    <source>
        <dbReference type="ARBA" id="ARBA00022475"/>
    </source>
</evidence>
<feature type="domain" description="Glycine transporter" evidence="8">
    <location>
        <begin position="12"/>
        <end position="84"/>
    </location>
</feature>
<evidence type="ECO:0000259" key="8">
    <source>
        <dbReference type="Pfam" id="PF03458"/>
    </source>
</evidence>
<keyword evidence="3" id="KW-1003">Cell membrane</keyword>
<feature type="transmembrane region" description="Helical" evidence="7">
    <location>
        <begin position="36"/>
        <end position="57"/>
    </location>
</feature>
<sequence length="212" mass="22498">MQPSFIDNLIFFFDLLGTVVFAFSGVLVAGRLKMDIIGVLVLAAVTSIGGGTIRDLLIGATPVFWIKDSHYLLTIALTAIAGMGIARIQHRFPWYLLPLLDAVGLALFVVIGAQKALSYGTSGVIAVIMGCITGVAGGVVRDILAGEIPMVLRKEVYVTACILSGSIYVILLNLGLGHVAAMFASMLSLLCVRVPAIFLHLSLPTFHLGKDE</sequence>
<dbReference type="EMBL" id="JACHGR010000001">
    <property type="protein sequence ID" value="MBB6054282.1"/>
    <property type="molecule type" value="Genomic_DNA"/>
</dbReference>
<feature type="transmembrane region" description="Helical" evidence="7">
    <location>
        <begin position="69"/>
        <end position="88"/>
    </location>
</feature>
<evidence type="ECO:0000256" key="6">
    <source>
        <dbReference type="ARBA" id="ARBA00023136"/>
    </source>
</evidence>
<dbReference type="PANTHER" id="PTHR30506:SF3">
    <property type="entry name" value="UPF0126 INNER MEMBRANE PROTEIN YADS-RELATED"/>
    <property type="match status" value="1"/>
</dbReference>
<name>A0A841GIF1_9GAMM</name>
<dbReference type="Pfam" id="PF03458">
    <property type="entry name" value="Gly_transporter"/>
    <property type="match status" value="2"/>
</dbReference>
<dbReference type="AlphaFoldDB" id="A0A841GIF1"/>
<keyword evidence="4 7" id="KW-0812">Transmembrane</keyword>
<evidence type="ECO:0000256" key="7">
    <source>
        <dbReference type="SAM" id="Phobius"/>
    </source>
</evidence>
<gene>
    <name evidence="9" type="ORF">HNR75_000147</name>
</gene>
<feature type="transmembrane region" description="Helical" evidence="7">
    <location>
        <begin position="156"/>
        <end position="176"/>
    </location>
</feature>
<feature type="transmembrane region" description="Helical" evidence="7">
    <location>
        <begin position="119"/>
        <end position="144"/>
    </location>
</feature>
<keyword evidence="10" id="KW-1185">Reference proteome</keyword>
<feature type="transmembrane region" description="Helical" evidence="7">
    <location>
        <begin position="95"/>
        <end position="113"/>
    </location>
</feature>
<comment type="subcellular location">
    <subcellularLocation>
        <location evidence="1">Cell membrane</location>
        <topology evidence="1">Multi-pass membrane protein</topology>
    </subcellularLocation>
</comment>
<evidence type="ECO:0000313" key="9">
    <source>
        <dbReference type="EMBL" id="MBB6054282.1"/>
    </source>
</evidence>
<keyword evidence="6 7" id="KW-0472">Membrane</keyword>
<evidence type="ECO:0000313" key="10">
    <source>
        <dbReference type="Proteomes" id="UP000585721"/>
    </source>
</evidence>
<dbReference type="RefSeq" id="WP_188025106.1">
    <property type="nucleotide sequence ID" value="NZ_JACHGR010000001.1"/>
</dbReference>
<evidence type="ECO:0000256" key="2">
    <source>
        <dbReference type="ARBA" id="ARBA00008193"/>
    </source>
</evidence>
<organism evidence="9 10">
    <name type="scientific">Tolumonas osonensis</name>
    <dbReference type="NCBI Taxonomy" id="675874"/>
    <lineage>
        <taxon>Bacteria</taxon>
        <taxon>Pseudomonadati</taxon>
        <taxon>Pseudomonadota</taxon>
        <taxon>Gammaproteobacteria</taxon>
        <taxon>Aeromonadales</taxon>
        <taxon>Aeromonadaceae</taxon>
        <taxon>Tolumonas</taxon>
    </lineage>
</organism>